<dbReference type="AlphaFoldDB" id="A0A9P6SR14"/>
<dbReference type="OrthoDB" id="2265579at2759"/>
<protein>
    <submittedName>
        <fullName evidence="1">Uncharacterized protein</fullName>
    </submittedName>
</protein>
<name>A0A9P6SR14_9FUNG</name>
<comment type="caution">
    <text evidence="1">The sequence shown here is derived from an EMBL/GenBank/DDBJ whole genome shotgun (WGS) entry which is preliminary data.</text>
</comment>
<evidence type="ECO:0000313" key="1">
    <source>
        <dbReference type="EMBL" id="KAF9990643.1"/>
    </source>
</evidence>
<evidence type="ECO:0000313" key="2">
    <source>
        <dbReference type="Proteomes" id="UP000749646"/>
    </source>
</evidence>
<sequence length="112" mass="13036">MRPTEEDVKLLRWSISCLVRYAPSVSESRTVYMFLLKLDPPLRDDTTVNHCLGSLIYQYNIERNPEVRKQGVDFVRIALQRGMGKLEYDTERNAGTRITRPARNTRETFLAS</sequence>
<reference evidence="1" key="1">
    <citation type="journal article" date="2020" name="Fungal Divers.">
        <title>Resolving the Mortierellaceae phylogeny through synthesis of multi-gene phylogenetics and phylogenomics.</title>
        <authorList>
            <person name="Vandepol N."/>
            <person name="Liber J."/>
            <person name="Desiro A."/>
            <person name="Na H."/>
            <person name="Kennedy M."/>
            <person name="Barry K."/>
            <person name="Grigoriev I.V."/>
            <person name="Miller A.N."/>
            <person name="O'Donnell K."/>
            <person name="Stajich J.E."/>
            <person name="Bonito G."/>
        </authorList>
    </citation>
    <scope>NUCLEOTIDE SEQUENCE</scope>
    <source>
        <strain evidence="1">MES-2147</strain>
    </source>
</reference>
<organism evidence="1 2">
    <name type="scientific">Modicella reniformis</name>
    <dbReference type="NCBI Taxonomy" id="1440133"/>
    <lineage>
        <taxon>Eukaryota</taxon>
        <taxon>Fungi</taxon>
        <taxon>Fungi incertae sedis</taxon>
        <taxon>Mucoromycota</taxon>
        <taxon>Mortierellomycotina</taxon>
        <taxon>Mortierellomycetes</taxon>
        <taxon>Mortierellales</taxon>
        <taxon>Mortierellaceae</taxon>
        <taxon>Modicella</taxon>
    </lineage>
</organism>
<keyword evidence="2" id="KW-1185">Reference proteome</keyword>
<proteinExistence type="predicted"/>
<feature type="non-terminal residue" evidence="1">
    <location>
        <position position="112"/>
    </location>
</feature>
<dbReference type="Proteomes" id="UP000749646">
    <property type="component" value="Unassembled WGS sequence"/>
</dbReference>
<dbReference type="EMBL" id="JAAAHW010002924">
    <property type="protein sequence ID" value="KAF9990643.1"/>
    <property type="molecule type" value="Genomic_DNA"/>
</dbReference>
<accession>A0A9P6SR14</accession>
<gene>
    <name evidence="1" type="ORF">BGZ65_000935</name>
</gene>